<dbReference type="AlphaFoldDB" id="A0A3G8JPD5"/>
<dbReference type="Proteomes" id="UP000271469">
    <property type="component" value="Chromosome"/>
</dbReference>
<feature type="chain" id="PRO_5039057025" evidence="2">
    <location>
        <begin position="25"/>
        <end position="181"/>
    </location>
</feature>
<name>A0A3G8JPD5_9ACTN</name>
<dbReference type="GO" id="GO:0016787">
    <property type="term" value="F:hydrolase activity"/>
    <property type="evidence" value="ECO:0007669"/>
    <property type="project" value="UniProtKB-KW"/>
</dbReference>
<dbReference type="RefSeq" id="WP_124709390.1">
    <property type="nucleotide sequence ID" value="NZ_CP033972.1"/>
</dbReference>
<evidence type="ECO:0000256" key="2">
    <source>
        <dbReference type="SAM" id="SignalP"/>
    </source>
</evidence>
<keyword evidence="2" id="KW-0732">Signal</keyword>
<gene>
    <name evidence="3" type="primary">wapA</name>
    <name evidence="3" type="ORF">D7316_03559</name>
</gene>
<organism evidence="3 4">
    <name type="scientific">Gordonia insulae</name>
    <dbReference type="NCBI Taxonomy" id="2420509"/>
    <lineage>
        <taxon>Bacteria</taxon>
        <taxon>Bacillati</taxon>
        <taxon>Actinomycetota</taxon>
        <taxon>Actinomycetes</taxon>
        <taxon>Mycobacteriales</taxon>
        <taxon>Gordoniaceae</taxon>
        <taxon>Gordonia</taxon>
    </lineage>
</organism>
<accession>A0A3G8JPD5</accession>
<reference evidence="3 4" key="1">
    <citation type="submission" date="2018-11" db="EMBL/GenBank/DDBJ databases">
        <title>Gordonia insulae sp. nov., isolated from an island soil.</title>
        <authorList>
            <person name="Kim Y.S."/>
            <person name="Kim S.B."/>
        </authorList>
    </citation>
    <scope>NUCLEOTIDE SEQUENCE [LARGE SCALE GENOMIC DNA]</scope>
    <source>
        <strain evidence="3 4">MMS17-SY073</strain>
    </source>
</reference>
<feature type="coiled-coil region" evidence="1">
    <location>
        <begin position="58"/>
        <end position="85"/>
    </location>
</feature>
<proteinExistence type="predicted"/>
<protein>
    <submittedName>
        <fullName evidence="3">tRNA nuclease WapA</fullName>
        <ecNumber evidence="3">3.1.-.-</ecNumber>
    </submittedName>
</protein>
<evidence type="ECO:0000256" key="1">
    <source>
        <dbReference type="SAM" id="Coils"/>
    </source>
</evidence>
<keyword evidence="3" id="KW-0378">Hydrolase</keyword>
<sequence>MTRRAVVLLFVLVGLVFSGSPTIAAVADAAPSSSCAAQARSIQARIQAHNAKPHVFRVPQQQAQANAYNAEAAALRAEQAQWRARCMAVAPPKQRPALPPAAPKRITGYTEHGQANRLNRNGHGVNDGALQDAVHNPVRVVRQSGPYGTTFRYDGRNATVVLNSQGKVVTCWPRNRAGWRQ</sequence>
<keyword evidence="4" id="KW-1185">Reference proteome</keyword>
<feature type="signal peptide" evidence="2">
    <location>
        <begin position="1"/>
        <end position="24"/>
    </location>
</feature>
<evidence type="ECO:0000313" key="4">
    <source>
        <dbReference type="Proteomes" id="UP000271469"/>
    </source>
</evidence>
<dbReference type="EMBL" id="CP033972">
    <property type="protein sequence ID" value="AZG46954.1"/>
    <property type="molecule type" value="Genomic_DNA"/>
</dbReference>
<keyword evidence="1" id="KW-0175">Coiled coil</keyword>
<dbReference type="KEGG" id="gom:D7316_03559"/>
<evidence type="ECO:0000313" key="3">
    <source>
        <dbReference type="EMBL" id="AZG46954.1"/>
    </source>
</evidence>
<dbReference type="OrthoDB" id="5326845at2"/>
<dbReference type="EC" id="3.1.-.-" evidence="3"/>